<evidence type="ECO:0000256" key="3">
    <source>
        <dbReference type="ARBA" id="ARBA00022801"/>
    </source>
</evidence>
<evidence type="ECO:0000313" key="5">
    <source>
        <dbReference type="EMBL" id="SVE20402.1"/>
    </source>
</evidence>
<proteinExistence type="inferred from homology"/>
<comment type="similarity">
    <text evidence="1">Belongs to the peptidase S51 family.</text>
</comment>
<evidence type="ECO:0000256" key="1">
    <source>
        <dbReference type="ARBA" id="ARBA00006534"/>
    </source>
</evidence>
<dbReference type="Pfam" id="PF03575">
    <property type="entry name" value="Peptidase_S51"/>
    <property type="match status" value="1"/>
</dbReference>
<dbReference type="Gene3D" id="3.40.50.880">
    <property type="match status" value="1"/>
</dbReference>
<accession>A0A383BKI0</accession>
<evidence type="ECO:0000256" key="2">
    <source>
        <dbReference type="ARBA" id="ARBA00022670"/>
    </source>
</evidence>
<keyword evidence="2" id="KW-0645">Protease</keyword>
<keyword evidence="3" id="KW-0378">Hydrolase</keyword>
<gene>
    <name evidence="5" type="ORF">METZ01_LOCUS473256</name>
</gene>
<feature type="non-terminal residue" evidence="5">
    <location>
        <position position="135"/>
    </location>
</feature>
<dbReference type="AlphaFoldDB" id="A0A383BKI0"/>
<dbReference type="EMBL" id="UINC01201181">
    <property type="protein sequence ID" value="SVE20402.1"/>
    <property type="molecule type" value="Genomic_DNA"/>
</dbReference>
<name>A0A383BKI0_9ZZZZ</name>
<dbReference type="GO" id="GO:0008236">
    <property type="term" value="F:serine-type peptidase activity"/>
    <property type="evidence" value="ECO:0007669"/>
    <property type="project" value="UniProtKB-KW"/>
</dbReference>
<evidence type="ECO:0000256" key="4">
    <source>
        <dbReference type="ARBA" id="ARBA00022825"/>
    </source>
</evidence>
<sequence length="135" mass="15331">MDLWEKYMARLLVLTGGDEFDPSCAEADLFALNFTETKEKLILILPTAAEYELSGKRAFSNAQRYFEELGFKSDCIHLYGRTQANDPSQTDKLKLATHLYIVGGNPLYLLKTLKDTIFIDKVWNWMAEGNVLLGS</sequence>
<reference evidence="5" key="1">
    <citation type="submission" date="2018-05" db="EMBL/GenBank/DDBJ databases">
        <authorList>
            <person name="Lanie J.A."/>
            <person name="Ng W.-L."/>
            <person name="Kazmierczak K.M."/>
            <person name="Andrzejewski T.M."/>
            <person name="Davidsen T.M."/>
            <person name="Wayne K.J."/>
            <person name="Tettelin H."/>
            <person name="Glass J.I."/>
            <person name="Rusch D."/>
            <person name="Podicherti R."/>
            <person name="Tsui H.-C.T."/>
            <person name="Winkler M.E."/>
        </authorList>
    </citation>
    <scope>NUCLEOTIDE SEQUENCE</scope>
</reference>
<keyword evidence="4" id="KW-0720">Serine protease</keyword>
<protein>
    <submittedName>
        <fullName evidence="5">Uncharacterized protein</fullName>
    </submittedName>
</protein>
<dbReference type="GO" id="GO:0006508">
    <property type="term" value="P:proteolysis"/>
    <property type="evidence" value="ECO:0007669"/>
    <property type="project" value="UniProtKB-KW"/>
</dbReference>
<organism evidence="5">
    <name type="scientific">marine metagenome</name>
    <dbReference type="NCBI Taxonomy" id="408172"/>
    <lineage>
        <taxon>unclassified sequences</taxon>
        <taxon>metagenomes</taxon>
        <taxon>ecological metagenomes</taxon>
    </lineage>
</organism>
<dbReference type="InterPro" id="IPR029062">
    <property type="entry name" value="Class_I_gatase-like"/>
</dbReference>
<dbReference type="InterPro" id="IPR005320">
    <property type="entry name" value="Peptidase_S51"/>
</dbReference>